<evidence type="ECO:0000256" key="1">
    <source>
        <dbReference type="SAM" id="SignalP"/>
    </source>
</evidence>
<reference evidence="2 3" key="1">
    <citation type="submission" date="2018-10" db="EMBL/GenBank/DDBJ databases">
        <title>Histidinibacterium lentulum gen. nov., sp. nov., a marine bacterium from the culture broth of Picochlorum sp. 122.</title>
        <authorList>
            <person name="Wang G."/>
        </authorList>
    </citation>
    <scope>NUCLEOTIDE SEQUENCE [LARGE SCALE GENOMIC DNA]</scope>
    <source>
        <strain evidence="2 3">B17</strain>
    </source>
</reference>
<evidence type="ECO:0000313" key="2">
    <source>
        <dbReference type="EMBL" id="ROU02763.1"/>
    </source>
</evidence>
<dbReference type="OrthoDB" id="7875167at2"/>
<dbReference type="AlphaFoldDB" id="A0A3N2R5T6"/>
<protein>
    <submittedName>
        <fullName evidence="2">Uncharacterized protein</fullName>
    </submittedName>
</protein>
<sequence>MTRPLALAAALLTVLPLSAIAQQMPRTPAMTQPASGDYWIDPATGCSYVRTHVPGWPPAWHLIRNGAQIGLTNARRGCAVTLRAGG</sequence>
<dbReference type="RefSeq" id="WP_123642286.1">
    <property type="nucleotide sequence ID" value="NZ_ML119084.1"/>
</dbReference>
<name>A0A3N2R5T6_9RHOB</name>
<organism evidence="2 3">
    <name type="scientific">Histidinibacterium lentulum</name>
    <dbReference type="NCBI Taxonomy" id="2480588"/>
    <lineage>
        <taxon>Bacteria</taxon>
        <taxon>Pseudomonadati</taxon>
        <taxon>Pseudomonadota</taxon>
        <taxon>Alphaproteobacteria</taxon>
        <taxon>Rhodobacterales</taxon>
        <taxon>Paracoccaceae</taxon>
        <taxon>Histidinibacterium</taxon>
    </lineage>
</organism>
<keyword evidence="1" id="KW-0732">Signal</keyword>
<feature type="signal peptide" evidence="1">
    <location>
        <begin position="1"/>
        <end position="21"/>
    </location>
</feature>
<evidence type="ECO:0000313" key="3">
    <source>
        <dbReference type="Proteomes" id="UP000268016"/>
    </source>
</evidence>
<dbReference type="EMBL" id="RDRB01000004">
    <property type="protein sequence ID" value="ROU02763.1"/>
    <property type="molecule type" value="Genomic_DNA"/>
</dbReference>
<dbReference type="Proteomes" id="UP000268016">
    <property type="component" value="Unassembled WGS sequence"/>
</dbReference>
<gene>
    <name evidence="2" type="ORF">EAT49_10630</name>
</gene>
<keyword evidence="3" id="KW-1185">Reference proteome</keyword>
<feature type="chain" id="PRO_5018027749" evidence="1">
    <location>
        <begin position="22"/>
        <end position="86"/>
    </location>
</feature>
<comment type="caution">
    <text evidence="2">The sequence shown here is derived from an EMBL/GenBank/DDBJ whole genome shotgun (WGS) entry which is preliminary data.</text>
</comment>
<accession>A0A3N2R5T6</accession>
<proteinExistence type="predicted"/>